<dbReference type="InterPro" id="IPR014951">
    <property type="entry name" value="DUF1822"/>
</dbReference>
<dbReference type="Pfam" id="PF08852">
    <property type="entry name" value="DUF1822"/>
    <property type="match status" value="1"/>
</dbReference>
<reference evidence="2" key="1">
    <citation type="submission" date="2015-10" db="EMBL/GenBank/DDBJ databases">
        <authorList>
            <person name="Regsiter A."/>
            <person name="william w."/>
        </authorList>
    </citation>
    <scope>NUCLEOTIDE SEQUENCE [LARGE SCALE GENOMIC DNA]</scope>
</reference>
<dbReference type="RefSeq" id="WP_072720492.1">
    <property type="nucleotide sequence ID" value="NZ_LN889807.1"/>
</dbReference>
<protein>
    <recommendedName>
        <fullName evidence="3">DUF1822 family protein</fullName>
    </recommendedName>
</protein>
<organism evidence="1 2">
    <name type="scientific">Planktothrix tepida PCC 9214</name>
    <dbReference type="NCBI Taxonomy" id="671072"/>
    <lineage>
        <taxon>Bacteria</taxon>
        <taxon>Bacillati</taxon>
        <taxon>Cyanobacteriota</taxon>
        <taxon>Cyanophyceae</taxon>
        <taxon>Oscillatoriophycideae</taxon>
        <taxon>Oscillatoriales</taxon>
        <taxon>Microcoleaceae</taxon>
        <taxon>Planktothrix</taxon>
    </lineage>
</organism>
<evidence type="ECO:0000313" key="1">
    <source>
        <dbReference type="EMBL" id="CUR33885.1"/>
    </source>
</evidence>
<name>A0A1J1LMU2_9CYAN</name>
<evidence type="ECO:0000313" key="2">
    <source>
        <dbReference type="Proteomes" id="UP000184315"/>
    </source>
</evidence>
<sequence length="304" mass="34342">MNSPLTIPLTLKDRHLAQRFKNQQPNPQKADQVYYQTLAVLAVNYYCQWLGIETDLDSDDSWNPIVKLLSNSADLTLKNIGKIECLPLLPEDNCVKVTPEALADRIGYIVVQLSDDFRQGNLLGFVPSVSSGELKIEELRSLLEWIDYLESLKEKPILSHWLQGIFTASWEAVEQIESLLESLQEQPAFNFRHRLTHSSPSLKIERAKLLNLERQGEQVALFVGLNPVSSSEIDISVQLYPQISQLYLPQDLQMMILDETGKSVMQSEAGGSENLQFNFRGEQGEHFSIKIVLGDVSIIQGFVV</sequence>
<evidence type="ECO:0008006" key="3">
    <source>
        <dbReference type="Google" id="ProtNLM"/>
    </source>
</evidence>
<gene>
    <name evidence="1" type="ORF">PL9214580014</name>
</gene>
<dbReference type="EMBL" id="CZDF01000164">
    <property type="protein sequence ID" value="CUR33885.1"/>
    <property type="molecule type" value="Genomic_DNA"/>
</dbReference>
<accession>A0A1J1LMU2</accession>
<dbReference type="AlphaFoldDB" id="A0A1J1LMU2"/>
<dbReference type="STRING" id="671072.PL9214580014"/>
<keyword evidence="2" id="KW-1185">Reference proteome</keyword>
<proteinExistence type="predicted"/>
<dbReference type="OrthoDB" id="512705at2"/>
<dbReference type="Proteomes" id="UP000184315">
    <property type="component" value="Unassembled WGS sequence"/>
</dbReference>